<dbReference type="SUPFAM" id="SSF55729">
    <property type="entry name" value="Acyl-CoA N-acyltransferases (Nat)"/>
    <property type="match status" value="1"/>
</dbReference>
<evidence type="ECO:0000256" key="1">
    <source>
        <dbReference type="ARBA" id="ARBA00022679"/>
    </source>
</evidence>
<dbReference type="RefSeq" id="WP_200606531.1">
    <property type="nucleotide sequence ID" value="NZ_CP071517.1"/>
</dbReference>
<dbReference type="InterPro" id="IPR016181">
    <property type="entry name" value="Acyl_CoA_acyltransferase"/>
</dbReference>
<dbReference type="Gene3D" id="3.40.630.30">
    <property type="match status" value="1"/>
</dbReference>
<dbReference type="Proteomes" id="UP000663400">
    <property type="component" value="Chromosome"/>
</dbReference>
<dbReference type="Pfam" id="PF00583">
    <property type="entry name" value="Acetyltransf_1"/>
    <property type="match status" value="1"/>
</dbReference>
<organism evidence="4 5">
    <name type="scientific">Lysobacter arenosi</name>
    <dbReference type="NCBI Taxonomy" id="2795387"/>
    <lineage>
        <taxon>Bacteria</taxon>
        <taxon>Pseudomonadati</taxon>
        <taxon>Pseudomonadota</taxon>
        <taxon>Gammaproteobacteria</taxon>
        <taxon>Lysobacterales</taxon>
        <taxon>Lysobacteraceae</taxon>
        <taxon>Lysobacter</taxon>
    </lineage>
</organism>
<name>A0ABX7RGY2_9GAMM</name>
<dbReference type="InterPro" id="IPR050832">
    <property type="entry name" value="Bact_Acetyltransf"/>
</dbReference>
<reference evidence="4 5" key="1">
    <citation type="submission" date="2021-02" db="EMBL/GenBank/DDBJ databases">
        <title>Lysobacter arenosi sp. nov., isolated from soil of gangwondo yeongwol, south Korea.</title>
        <authorList>
            <person name="Kim K.R."/>
            <person name="Kim K.H."/>
            <person name="Jeon C.O."/>
        </authorList>
    </citation>
    <scope>NUCLEOTIDE SEQUENCE [LARGE SCALE GENOMIC DNA]</scope>
    <source>
        <strain evidence="4 5">R7</strain>
    </source>
</reference>
<gene>
    <name evidence="4" type="ORF">HIV01_008935</name>
</gene>
<feature type="domain" description="N-acetyltransferase" evidence="3">
    <location>
        <begin position="3"/>
        <end position="149"/>
    </location>
</feature>
<sequence length="149" mass="16883">MSLEIRRATLSDLDQLAPLFDAYRMFYEQPQDAALARAFLHERIERDQSVVLLAVIDGAAVGFTQLYPTFSSVRAARVWVLNDLYVDRSARRQGVAQALLTAAAMFARDDRAIRLELETTPDNRDAQALYESGGWQLYDGTLRYHLSLV</sequence>
<protein>
    <submittedName>
        <fullName evidence="4">GNAT family N-acetyltransferase</fullName>
    </submittedName>
</protein>
<dbReference type="PANTHER" id="PTHR43877">
    <property type="entry name" value="AMINOALKYLPHOSPHONATE N-ACETYLTRANSFERASE-RELATED-RELATED"/>
    <property type="match status" value="1"/>
</dbReference>
<accession>A0ABX7RGY2</accession>
<dbReference type="CDD" id="cd04301">
    <property type="entry name" value="NAT_SF"/>
    <property type="match status" value="1"/>
</dbReference>
<dbReference type="PROSITE" id="PS51186">
    <property type="entry name" value="GNAT"/>
    <property type="match status" value="1"/>
</dbReference>
<evidence type="ECO:0000259" key="3">
    <source>
        <dbReference type="PROSITE" id="PS51186"/>
    </source>
</evidence>
<keyword evidence="1" id="KW-0808">Transferase</keyword>
<dbReference type="EMBL" id="CP071517">
    <property type="protein sequence ID" value="QSX76566.1"/>
    <property type="molecule type" value="Genomic_DNA"/>
</dbReference>
<evidence type="ECO:0000256" key="2">
    <source>
        <dbReference type="ARBA" id="ARBA00023315"/>
    </source>
</evidence>
<dbReference type="PANTHER" id="PTHR43877:SF2">
    <property type="entry name" value="AMINOALKYLPHOSPHONATE N-ACETYLTRANSFERASE-RELATED"/>
    <property type="match status" value="1"/>
</dbReference>
<proteinExistence type="predicted"/>
<keyword evidence="2" id="KW-0012">Acyltransferase</keyword>
<dbReference type="InterPro" id="IPR000182">
    <property type="entry name" value="GNAT_dom"/>
</dbReference>
<keyword evidence="5" id="KW-1185">Reference proteome</keyword>
<evidence type="ECO:0000313" key="4">
    <source>
        <dbReference type="EMBL" id="QSX76566.1"/>
    </source>
</evidence>
<evidence type="ECO:0000313" key="5">
    <source>
        <dbReference type="Proteomes" id="UP000663400"/>
    </source>
</evidence>